<reference evidence="4" key="1">
    <citation type="journal article" date="2017" name="Nature">
        <title>The sunflower genome provides insights into oil metabolism, flowering and Asterid evolution.</title>
        <authorList>
            <person name="Badouin H."/>
            <person name="Gouzy J."/>
            <person name="Grassa C.J."/>
            <person name="Murat F."/>
            <person name="Staton S.E."/>
            <person name="Cottret L."/>
            <person name="Lelandais-Briere C."/>
            <person name="Owens G.L."/>
            <person name="Carrere S."/>
            <person name="Mayjonade B."/>
            <person name="Legrand L."/>
            <person name="Gill N."/>
            <person name="Kane N.C."/>
            <person name="Bowers J.E."/>
            <person name="Hubner S."/>
            <person name="Bellec A."/>
            <person name="Berard A."/>
            <person name="Berges H."/>
            <person name="Blanchet N."/>
            <person name="Boniface M.C."/>
            <person name="Brunel D."/>
            <person name="Catrice O."/>
            <person name="Chaidir N."/>
            <person name="Claudel C."/>
            <person name="Donnadieu C."/>
            <person name="Faraut T."/>
            <person name="Fievet G."/>
            <person name="Helmstetter N."/>
            <person name="King M."/>
            <person name="Knapp S.J."/>
            <person name="Lai Z."/>
            <person name="Le Paslier M.C."/>
            <person name="Lippi Y."/>
            <person name="Lorenzon L."/>
            <person name="Mandel J.R."/>
            <person name="Marage G."/>
            <person name="Marchand G."/>
            <person name="Marquand E."/>
            <person name="Bret-Mestries E."/>
            <person name="Morien E."/>
            <person name="Nambeesan S."/>
            <person name="Nguyen T."/>
            <person name="Pegot-Espagnet P."/>
            <person name="Pouilly N."/>
            <person name="Raftis F."/>
            <person name="Sallet E."/>
            <person name="Schiex T."/>
            <person name="Thomas J."/>
            <person name="Vandecasteele C."/>
            <person name="Vares D."/>
            <person name="Vear F."/>
            <person name="Vautrin S."/>
            <person name="Crespi M."/>
            <person name="Mangin B."/>
            <person name="Burke J.M."/>
            <person name="Salse J."/>
            <person name="Munos S."/>
            <person name="Vincourt P."/>
            <person name="Rieseberg L.H."/>
            <person name="Langlade N.B."/>
        </authorList>
    </citation>
    <scope>NUCLEOTIDE SEQUENCE [LARGE SCALE GENOMIC DNA]</scope>
    <source>
        <strain evidence="4">cv. SF193</strain>
    </source>
</reference>
<dbReference type="InterPro" id="IPR050796">
    <property type="entry name" value="SCF_F-box_component"/>
</dbReference>
<organism evidence="3 4">
    <name type="scientific">Helianthus annuus</name>
    <name type="common">Common sunflower</name>
    <dbReference type="NCBI Taxonomy" id="4232"/>
    <lineage>
        <taxon>Eukaryota</taxon>
        <taxon>Viridiplantae</taxon>
        <taxon>Streptophyta</taxon>
        <taxon>Embryophyta</taxon>
        <taxon>Tracheophyta</taxon>
        <taxon>Spermatophyta</taxon>
        <taxon>Magnoliopsida</taxon>
        <taxon>eudicotyledons</taxon>
        <taxon>Gunneridae</taxon>
        <taxon>Pentapetalae</taxon>
        <taxon>asterids</taxon>
        <taxon>campanulids</taxon>
        <taxon>Asterales</taxon>
        <taxon>Asteraceae</taxon>
        <taxon>Asteroideae</taxon>
        <taxon>Heliantheae alliance</taxon>
        <taxon>Heliantheae</taxon>
        <taxon>Helianthus</taxon>
    </lineage>
</organism>
<accession>A0A251U8X2</accession>
<dbReference type="SUPFAM" id="SSF81383">
    <property type="entry name" value="F-box domain"/>
    <property type="match status" value="1"/>
</dbReference>
<evidence type="ECO:0000259" key="2">
    <source>
        <dbReference type="SMART" id="SM00256"/>
    </source>
</evidence>
<proteinExistence type="predicted"/>
<dbReference type="Pfam" id="PF12937">
    <property type="entry name" value="F-box-like"/>
    <property type="match status" value="1"/>
</dbReference>
<name>A0A251U8X2_HELAN</name>
<dbReference type="InterPro" id="IPR001810">
    <property type="entry name" value="F-box_dom"/>
</dbReference>
<dbReference type="SMART" id="SM00256">
    <property type="entry name" value="FBOX"/>
    <property type="match status" value="1"/>
</dbReference>
<dbReference type="CDD" id="cd22157">
    <property type="entry name" value="F-box_AtFBW1-like"/>
    <property type="match status" value="1"/>
</dbReference>
<evidence type="ECO:0000313" key="4">
    <source>
        <dbReference type="Proteomes" id="UP000215914"/>
    </source>
</evidence>
<dbReference type="Pfam" id="PF07734">
    <property type="entry name" value="FBA_1"/>
    <property type="match status" value="1"/>
</dbReference>
<feature type="region of interest" description="Disordered" evidence="1">
    <location>
        <begin position="1"/>
        <end position="21"/>
    </location>
</feature>
<evidence type="ECO:0000256" key="1">
    <source>
        <dbReference type="SAM" id="MobiDB-lite"/>
    </source>
</evidence>
<dbReference type="Gene3D" id="1.20.1280.50">
    <property type="match status" value="1"/>
</dbReference>
<dbReference type="OMA" id="RDNSFKY"/>
<dbReference type="PANTHER" id="PTHR31672:SF13">
    <property type="entry name" value="F-BOX PROTEIN CPR30-LIKE"/>
    <property type="match status" value="1"/>
</dbReference>
<feature type="domain" description="F-box" evidence="2">
    <location>
        <begin position="26"/>
        <end position="66"/>
    </location>
</feature>
<dbReference type="InterPro" id="IPR017451">
    <property type="entry name" value="F-box-assoc_interact_dom"/>
</dbReference>
<dbReference type="FunCoup" id="A0A251U8X2">
    <property type="interactions" value="5"/>
</dbReference>
<dbReference type="PANTHER" id="PTHR31672">
    <property type="entry name" value="BNACNNG10540D PROTEIN"/>
    <property type="match status" value="1"/>
</dbReference>
<keyword evidence="4" id="KW-1185">Reference proteome</keyword>
<dbReference type="InterPro" id="IPR036047">
    <property type="entry name" value="F-box-like_dom_sf"/>
</dbReference>
<dbReference type="Proteomes" id="UP000215914">
    <property type="component" value="Chromosome 7"/>
</dbReference>
<dbReference type="AlphaFoldDB" id="A0A251U8X2"/>
<dbReference type="InterPro" id="IPR006527">
    <property type="entry name" value="F-box-assoc_dom_typ1"/>
</dbReference>
<protein>
    <submittedName>
        <fullName evidence="3">Putative F-box family protein</fullName>
    </submittedName>
</protein>
<evidence type="ECO:0000313" key="3">
    <source>
        <dbReference type="EMBL" id="OTG19795.1"/>
    </source>
</evidence>
<dbReference type="NCBIfam" id="TIGR01640">
    <property type="entry name" value="F_box_assoc_1"/>
    <property type="match status" value="1"/>
</dbReference>
<dbReference type="EMBL" id="CM007896">
    <property type="protein sequence ID" value="OTG19795.1"/>
    <property type="molecule type" value="Genomic_DNA"/>
</dbReference>
<dbReference type="InParanoid" id="A0A251U8X2"/>
<feature type="compositionally biased region" description="Polar residues" evidence="1">
    <location>
        <begin position="7"/>
        <end position="19"/>
    </location>
</feature>
<sequence>MAVEGNNLKQQKTSESSNDPEYAPPLLQEIIVEILSRLPVESLLRCRSVCKSWYSLISDPHFVKTHLTLSTCNKHYAHHRLIFSTVPKINLKSSSLYHVLYNHSVDALELDYPLKHPRKSVWIVGSCNGLLCIAIEEDTLFIWNPSTRNSSRLPYCGRKALPGCYVLYGFGYQESTDDYRVVEISCVFKDRAKYSTSVRIYSLKYGNWKKIDAFPHGIPLDDSGKFSNGALHWAASKDFGSSYSWMIVSLDLAKETYGEILQPVYDEGDKDLTLGALGESLCVLCNYRGVRADVWVMKVYRVKDSWTKLVSIPYLTDPGRDQFSVPFCISNDGKLLLQFGSKLIVYDSKSSSSSEIQNVDECLEACTFVESLVSPDAPNRPWR</sequence>
<gene>
    <name evidence="3" type="ORF">HannXRQ_Chr07g0185881</name>
</gene>